<evidence type="ECO:0000256" key="1">
    <source>
        <dbReference type="ARBA" id="ARBA00004141"/>
    </source>
</evidence>
<dbReference type="AlphaFoldDB" id="A0A2H9TGM7"/>
<evidence type="ECO:0000256" key="7">
    <source>
        <dbReference type="ARBA" id="ARBA00038475"/>
    </source>
</evidence>
<keyword evidence="6 8" id="KW-0472">Membrane</keyword>
<gene>
    <name evidence="10" type="ORF">PSACC_03242</name>
</gene>
<dbReference type="PANTHER" id="PTHR12226">
    <property type="entry name" value="MANNOSE-P-DOLICHOL UTILIZATION DEFECT 1 LEC35 -RELATED"/>
    <property type="match status" value="1"/>
</dbReference>
<dbReference type="InterPro" id="IPR006603">
    <property type="entry name" value="PQ-loop_rpt"/>
</dbReference>
<dbReference type="PANTHER" id="PTHR12226:SF2">
    <property type="entry name" value="MANNOSE-P-DOLICHOL UTILIZATION DEFECT 1 PROTEIN"/>
    <property type="match status" value="1"/>
</dbReference>
<keyword evidence="5 8" id="KW-1133">Transmembrane helix</keyword>
<feature type="transmembrane region" description="Helical" evidence="9">
    <location>
        <begin position="104"/>
        <end position="121"/>
    </location>
</feature>
<evidence type="ECO:0000256" key="5">
    <source>
        <dbReference type="ARBA" id="ARBA00022989"/>
    </source>
</evidence>
<evidence type="ECO:0000256" key="2">
    <source>
        <dbReference type="ARBA" id="ARBA00022448"/>
    </source>
</evidence>
<dbReference type="EMBL" id="MTSL01000200">
    <property type="protein sequence ID" value="PJF16942.1"/>
    <property type="molecule type" value="Genomic_DNA"/>
</dbReference>
<keyword evidence="2" id="KW-0813">Transport</keyword>
<organism evidence="10 11">
    <name type="scientific">Paramicrosporidium saccamoebae</name>
    <dbReference type="NCBI Taxonomy" id="1246581"/>
    <lineage>
        <taxon>Eukaryota</taxon>
        <taxon>Fungi</taxon>
        <taxon>Fungi incertae sedis</taxon>
        <taxon>Cryptomycota</taxon>
        <taxon>Cryptomycota incertae sedis</taxon>
        <taxon>Paramicrosporidium</taxon>
    </lineage>
</organism>
<evidence type="ECO:0000256" key="6">
    <source>
        <dbReference type="ARBA" id="ARBA00023136"/>
    </source>
</evidence>
<sequence>MTAVAQFVQSFGEKLLGKECSRALLTNMDFKNFKCLKLAVSKGLGVGIIGGAMVVKVPQILKILASRSTEGLSFLSVVLETLAASITFAYNFRAGNSFTTYGETFFMTIQNVLLLLLLGLYRKQSMRLLLLFCTYSVLMSSLLIPTYATDATLKSLQAATIPLTMVSRLPQIWTVWRQGGTGQLSALSVGLVWIGSLARVYTSMQETGEDRLLVLGFVMAALLNSTIMWQMVYYWKTPTAPMKKKQKPKRA</sequence>
<feature type="transmembrane region" description="Helical" evidence="9">
    <location>
        <begin position="128"/>
        <end position="148"/>
    </location>
</feature>
<dbReference type="Pfam" id="PF04193">
    <property type="entry name" value="PQ-loop"/>
    <property type="match status" value="2"/>
</dbReference>
<proteinExistence type="inferred from homology"/>
<comment type="similarity">
    <text evidence="7 8">Belongs to the MPDU1 (TC 2.A.43.3) family.</text>
</comment>
<comment type="caution">
    <text evidence="10">The sequence shown here is derived from an EMBL/GenBank/DDBJ whole genome shotgun (WGS) entry which is preliminary data.</text>
</comment>
<dbReference type="STRING" id="1246581.A0A2H9TGM7"/>
<reference evidence="10 11" key="1">
    <citation type="submission" date="2016-10" db="EMBL/GenBank/DDBJ databases">
        <title>The genome of Paramicrosporidium saccamoebae is the missing link in understanding Cryptomycota and Microsporidia evolution.</title>
        <authorList>
            <person name="Quandt C.A."/>
            <person name="Beaudet D."/>
            <person name="Corsaro D."/>
            <person name="Michel R."/>
            <person name="Corradi N."/>
            <person name="James T."/>
        </authorList>
    </citation>
    <scope>NUCLEOTIDE SEQUENCE [LARGE SCALE GENOMIC DNA]</scope>
    <source>
        <strain evidence="10 11">KSL3</strain>
    </source>
</reference>
<keyword evidence="11" id="KW-1185">Reference proteome</keyword>
<evidence type="ECO:0000256" key="8">
    <source>
        <dbReference type="PIRNR" id="PIRNR023381"/>
    </source>
</evidence>
<keyword evidence="4" id="KW-0677">Repeat</keyword>
<dbReference type="SMART" id="SM00679">
    <property type="entry name" value="CTNS"/>
    <property type="match status" value="2"/>
</dbReference>
<dbReference type="PIRSF" id="PIRSF023381">
    <property type="entry name" value="MannP-dilichol_defect-1p"/>
    <property type="match status" value="1"/>
</dbReference>
<name>A0A2H9TGM7_9FUNG</name>
<evidence type="ECO:0000256" key="9">
    <source>
        <dbReference type="SAM" id="Phobius"/>
    </source>
</evidence>
<dbReference type="Proteomes" id="UP000240830">
    <property type="component" value="Unassembled WGS sequence"/>
</dbReference>
<protein>
    <recommendedName>
        <fullName evidence="8">Mannose-P-dolichol utilization defect 1 protein homolog</fullName>
    </recommendedName>
</protein>
<dbReference type="OrthoDB" id="271506at2759"/>
<dbReference type="Gene3D" id="1.20.1280.290">
    <property type="match status" value="2"/>
</dbReference>
<feature type="transmembrane region" description="Helical" evidence="9">
    <location>
        <begin position="183"/>
        <end position="201"/>
    </location>
</feature>
<comment type="subcellular location">
    <subcellularLocation>
        <location evidence="1 8">Membrane</location>
        <topology evidence="1 8">Multi-pass membrane protein</topology>
    </subcellularLocation>
</comment>
<accession>A0A2H9TGM7</accession>
<evidence type="ECO:0000313" key="11">
    <source>
        <dbReference type="Proteomes" id="UP000240830"/>
    </source>
</evidence>
<dbReference type="GO" id="GO:0016020">
    <property type="term" value="C:membrane"/>
    <property type="evidence" value="ECO:0007669"/>
    <property type="project" value="UniProtKB-SubCell"/>
</dbReference>
<keyword evidence="3 8" id="KW-0812">Transmembrane</keyword>
<feature type="transmembrane region" description="Helical" evidence="9">
    <location>
        <begin position="213"/>
        <end position="235"/>
    </location>
</feature>
<evidence type="ECO:0000256" key="3">
    <source>
        <dbReference type="ARBA" id="ARBA00022692"/>
    </source>
</evidence>
<dbReference type="InterPro" id="IPR016817">
    <property type="entry name" value="MannP-dilichol_defect-1"/>
</dbReference>
<dbReference type="FunFam" id="1.20.1280.290:FF:000006">
    <property type="entry name" value="mannose-P-dolichol utilization defect 1 protein"/>
    <property type="match status" value="1"/>
</dbReference>
<evidence type="ECO:0000313" key="10">
    <source>
        <dbReference type="EMBL" id="PJF16942.1"/>
    </source>
</evidence>
<evidence type="ECO:0000256" key="4">
    <source>
        <dbReference type="ARBA" id="ARBA00022737"/>
    </source>
</evidence>
<feature type="transmembrane region" description="Helical" evidence="9">
    <location>
        <begin position="72"/>
        <end position="92"/>
    </location>
</feature>